<sequence>MKRQSTQSDEPEQTQKNAAETNDITQSVEPVPVAEAVLVGTEKSQRNTTPLTVPVQVSVDRSLPGPILAPSDSGDGGVQGLKWYAKRLRIDEDGDVADEFIDEVTRESLSMNTEHEKKPLPKFQAKYGTRPAKVQKQVVLHNGRLQQYVEHQGRLQLV</sequence>
<dbReference type="Proteomes" id="UP000583929">
    <property type="component" value="Unassembled WGS sequence"/>
</dbReference>
<feature type="compositionally biased region" description="Polar residues" evidence="1">
    <location>
        <begin position="1"/>
        <end position="27"/>
    </location>
</feature>
<keyword evidence="3" id="KW-1185">Reference proteome</keyword>
<evidence type="ECO:0000313" key="2">
    <source>
        <dbReference type="EMBL" id="KAF4404353.1"/>
    </source>
</evidence>
<accession>A0A7J6I9U9</accession>
<dbReference type="PANTHER" id="PTHR35750:SF1">
    <property type="entry name" value="PHOSPHOLIPID HYDROPEROXIDE GLUTATHIONE PEROXIDASE"/>
    <property type="match status" value="1"/>
</dbReference>
<protein>
    <submittedName>
        <fullName evidence="2">Uncharacterized protein</fullName>
    </submittedName>
</protein>
<evidence type="ECO:0000313" key="3">
    <source>
        <dbReference type="Proteomes" id="UP000583929"/>
    </source>
</evidence>
<dbReference type="PANTHER" id="PTHR35750">
    <property type="entry name" value="PHOSPHOLIPID HYDROPEROXIDE GLUTATHIONE PEROXIDASE"/>
    <property type="match status" value="1"/>
</dbReference>
<gene>
    <name evidence="2" type="ORF">G4B88_014809</name>
</gene>
<organism evidence="2 3">
    <name type="scientific">Cannabis sativa</name>
    <name type="common">Hemp</name>
    <name type="synonym">Marijuana</name>
    <dbReference type="NCBI Taxonomy" id="3483"/>
    <lineage>
        <taxon>Eukaryota</taxon>
        <taxon>Viridiplantae</taxon>
        <taxon>Streptophyta</taxon>
        <taxon>Embryophyta</taxon>
        <taxon>Tracheophyta</taxon>
        <taxon>Spermatophyta</taxon>
        <taxon>Magnoliopsida</taxon>
        <taxon>eudicotyledons</taxon>
        <taxon>Gunneridae</taxon>
        <taxon>Pentapetalae</taxon>
        <taxon>rosids</taxon>
        <taxon>fabids</taxon>
        <taxon>Rosales</taxon>
        <taxon>Cannabaceae</taxon>
        <taxon>Cannabis</taxon>
    </lineage>
</organism>
<comment type="caution">
    <text evidence="2">The sequence shown here is derived from an EMBL/GenBank/DDBJ whole genome shotgun (WGS) entry which is preliminary data.</text>
</comment>
<dbReference type="EMBL" id="JAATIQ010000002">
    <property type="protein sequence ID" value="KAF4404353.1"/>
    <property type="molecule type" value="Genomic_DNA"/>
</dbReference>
<proteinExistence type="predicted"/>
<name>A0A7J6I9U9_CANSA</name>
<evidence type="ECO:0000256" key="1">
    <source>
        <dbReference type="SAM" id="MobiDB-lite"/>
    </source>
</evidence>
<feature type="region of interest" description="Disordered" evidence="1">
    <location>
        <begin position="1"/>
        <end position="30"/>
    </location>
</feature>
<reference evidence="2 3" key="1">
    <citation type="journal article" date="2020" name="bioRxiv">
        <title>Sequence and annotation of 42 cannabis genomes reveals extensive copy number variation in cannabinoid synthesis and pathogen resistance genes.</title>
        <authorList>
            <person name="Mckernan K.J."/>
            <person name="Helbert Y."/>
            <person name="Kane L.T."/>
            <person name="Ebling H."/>
            <person name="Zhang L."/>
            <person name="Liu B."/>
            <person name="Eaton Z."/>
            <person name="Mclaughlin S."/>
            <person name="Kingan S."/>
            <person name="Baybayan P."/>
            <person name="Concepcion G."/>
            <person name="Jordan M."/>
            <person name="Riva A."/>
            <person name="Barbazuk W."/>
            <person name="Harkins T."/>
        </authorList>
    </citation>
    <scope>NUCLEOTIDE SEQUENCE [LARGE SCALE GENOMIC DNA]</scope>
    <source>
        <strain evidence="3">cv. Jamaican Lion 4</strain>
        <tissue evidence="2">Leaf</tissue>
    </source>
</reference>
<dbReference type="AlphaFoldDB" id="A0A7J6I9U9"/>